<comment type="catalytic activity">
    <reaction evidence="8">
        <text>adenosine + phosphate = alpha-D-ribose 1-phosphate + adenine</text>
        <dbReference type="Rhea" id="RHEA:27642"/>
        <dbReference type="ChEBI" id="CHEBI:16335"/>
        <dbReference type="ChEBI" id="CHEBI:16708"/>
        <dbReference type="ChEBI" id="CHEBI:43474"/>
        <dbReference type="ChEBI" id="CHEBI:57720"/>
        <dbReference type="EC" id="2.4.2.1"/>
    </reaction>
    <physiologicalReaction direction="left-to-right" evidence="8">
        <dbReference type="Rhea" id="RHEA:27643"/>
    </physiologicalReaction>
</comment>
<keyword evidence="12" id="KW-1185">Reference proteome</keyword>
<reference evidence="12" key="1">
    <citation type="submission" date="2017-04" db="EMBL/GenBank/DDBJ databases">
        <title>Genome evolution of the luminous symbionts of deep sea anglerfish.</title>
        <authorList>
            <person name="Hendry T.A."/>
        </authorList>
    </citation>
    <scope>NUCLEOTIDE SEQUENCE [LARGE SCALE GENOMIC DNA]</scope>
</reference>
<evidence type="ECO:0000313" key="12">
    <source>
        <dbReference type="Proteomes" id="UP000218160"/>
    </source>
</evidence>
<organism evidence="11 12">
    <name type="scientific">Candidatus Enterovibrio altilux</name>
    <dbReference type="NCBI Taxonomy" id="1927128"/>
    <lineage>
        <taxon>Bacteria</taxon>
        <taxon>Pseudomonadati</taxon>
        <taxon>Pseudomonadota</taxon>
        <taxon>Gammaproteobacteria</taxon>
        <taxon>Vibrionales</taxon>
        <taxon>Vibrionaceae</taxon>
        <taxon>Enterovibrio</taxon>
    </lineage>
</organism>
<dbReference type="OrthoDB" id="4279at2"/>
<evidence type="ECO:0000256" key="3">
    <source>
        <dbReference type="ARBA" id="ARBA00022679"/>
    </source>
</evidence>
<dbReference type="InterPro" id="IPR038371">
    <property type="entry name" value="Cu_polyphenol_OxRdtase_sf"/>
</dbReference>
<dbReference type="InterPro" id="IPR011324">
    <property type="entry name" value="Cytotoxic_necrot_fac-like_cat"/>
</dbReference>
<dbReference type="RefSeq" id="WP_096618650.1">
    <property type="nucleotide sequence ID" value="NZ_CP020660.1"/>
</dbReference>
<protein>
    <recommendedName>
        <fullName evidence="10">Purine nucleoside phosphorylase</fullName>
    </recommendedName>
</protein>
<evidence type="ECO:0000256" key="8">
    <source>
        <dbReference type="ARBA" id="ARBA00048968"/>
    </source>
</evidence>
<evidence type="ECO:0000256" key="1">
    <source>
        <dbReference type="ARBA" id="ARBA00000553"/>
    </source>
</evidence>
<dbReference type="EMBL" id="CP020660">
    <property type="protein sequence ID" value="ATF08701.1"/>
    <property type="molecule type" value="Genomic_DNA"/>
</dbReference>
<evidence type="ECO:0000256" key="7">
    <source>
        <dbReference type="ARBA" id="ARBA00047989"/>
    </source>
</evidence>
<name>A0A291B6S9_9GAMM</name>
<evidence type="ECO:0000256" key="4">
    <source>
        <dbReference type="ARBA" id="ARBA00022723"/>
    </source>
</evidence>
<dbReference type="GO" id="GO:0016787">
    <property type="term" value="F:hydrolase activity"/>
    <property type="evidence" value="ECO:0007669"/>
    <property type="project" value="UniProtKB-KW"/>
</dbReference>
<keyword evidence="3" id="KW-0808">Transferase</keyword>
<dbReference type="Gene3D" id="3.60.140.10">
    <property type="entry name" value="CNF1/YfiH-like putative cysteine hydrolases"/>
    <property type="match status" value="1"/>
</dbReference>
<proteinExistence type="inferred from homology"/>
<dbReference type="SUPFAM" id="SSF64438">
    <property type="entry name" value="CNF1/YfiH-like putative cysteine hydrolases"/>
    <property type="match status" value="1"/>
</dbReference>
<dbReference type="KEGG" id="elux:BTN50_0160"/>
<comment type="catalytic activity">
    <reaction evidence="7">
        <text>adenosine + H2O + H(+) = inosine + NH4(+)</text>
        <dbReference type="Rhea" id="RHEA:24408"/>
        <dbReference type="ChEBI" id="CHEBI:15377"/>
        <dbReference type="ChEBI" id="CHEBI:15378"/>
        <dbReference type="ChEBI" id="CHEBI:16335"/>
        <dbReference type="ChEBI" id="CHEBI:17596"/>
        <dbReference type="ChEBI" id="CHEBI:28938"/>
        <dbReference type="EC" id="3.5.4.4"/>
    </reaction>
    <physiologicalReaction direction="left-to-right" evidence="7">
        <dbReference type="Rhea" id="RHEA:24409"/>
    </physiologicalReaction>
</comment>
<keyword evidence="6" id="KW-0862">Zinc</keyword>
<dbReference type="GO" id="GO:0017061">
    <property type="term" value="F:S-methyl-5-thioadenosine phosphorylase activity"/>
    <property type="evidence" value="ECO:0007669"/>
    <property type="project" value="UniProtKB-EC"/>
</dbReference>
<dbReference type="PANTHER" id="PTHR30616">
    <property type="entry name" value="UNCHARACTERIZED PROTEIN YFIH"/>
    <property type="match status" value="1"/>
</dbReference>
<keyword evidence="4" id="KW-0479">Metal-binding</keyword>
<accession>A0A291B6S9</accession>
<sequence>MDWIKPNWPVPHYVQAISTTRVGGISFPPYDSLNLGNHVQDNPEHVAKNRALFAKHMQMMSMPVWLNQVHGTDVVTLPLSVSVPIPEADASFTCEVGQVCAIMTADCLSVLFCDAAGSQVAAAHAGWRGLVKGVLEQTLLHFSDPSQVIAWLGPAIGASVFEVGVEVRNDFIVNDPGADIAFKVHKDRWLADIYLLARRRLNRAGVTNIYGGDLCTVSEPHRFFSYRRENQTGRQVSCVWIDNTIKQ</sequence>
<evidence type="ECO:0000256" key="9">
    <source>
        <dbReference type="ARBA" id="ARBA00049893"/>
    </source>
</evidence>
<dbReference type="PANTHER" id="PTHR30616:SF2">
    <property type="entry name" value="PURINE NUCLEOSIDE PHOSPHORYLASE LACC1"/>
    <property type="match status" value="1"/>
</dbReference>
<comment type="similarity">
    <text evidence="2 10">Belongs to the purine nucleoside phosphorylase YfiH/LACC1 family.</text>
</comment>
<evidence type="ECO:0000256" key="10">
    <source>
        <dbReference type="RuleBase" id="RU361274"/>
    </source>
</evidence>
<evidence type="ECO:0000256" key="5">
    <source>
        <dbReference type="ARBA" id="ARBA00022801"/>
    </source>
</evidence>
<evidence type="ECO:0000256" key="2">
    <source>
        <dbReference type="ARBA" id="ARBA00007353"/>
    </source>
</evidence>
<dbReference type="Proteomes" id="UP000218160">
    <property type="component" value="Chromosome 1"/>
</dbReference>
<dbReference type="NCBIfam" id="TIGR00726">
    <property type="entry name" value="peptidoglycan editing factor PgeF"/>
    <property type="match status" value="1"/>
</dbReference>
<dbReference type="InterPro" id="IPR003730">
    <property type="entry name" value="Cu_polyphenol_OxRdtase"/>
</dbReference>
<evidence type="ECO:0000256" key="6">
    <source>
        <dbReference type="ARBA" id="ARBA00022833"/>
    </source>
</evidence>
<dbReference type="GO" id="GO:0005507">
    <property type="term" value="F:copper ion binding"/>
    <property type="evidence" value="ECO:0007669"/>
    <property type="project" value="TreeGrafter"/>
</dbReference>
<dbReference type="AlphaFoldDB" id="A0A291B6S9"/>
<gene>
    <name evidence="11" type="ORF">BTN50_0160</name>
</gene>
<dbReference type="CDD" id="cd16833">
    <property type="entry name" value="YfiH"/>
    <property type="match status" value="1"/>
</dbReference>
<evidence type="ECO:0000313" key="11">
    <source>
        <dbReference type="EMBL" id="ATF08701.1"/>
    </source>
</evidence>
<comment type="catalytic activity">
    <reaction evidence="1">
        <text>inosine + phosphate = alpha-D-ribose 1-phosphate + hypoxanthine</text>
        <dbReference type="Rhea" id="RHEA:27646"/>
        <dbReference type="ChEBI" id="CHEBI:17368"/>
        <dbReference type="ChEBI" id="CHEBI:17596"/>
        <dbReference type="ChEBI" id="CHEBI:43474"/>
        <dbReference type="ChEBI" id="CHEBI:57720"/>
        <dbReference type="EC" id="2.4.2.1"/>
    </reaction>
    <physiologicalReaction direction="left-to-right" evidence="1">
        <dbReference type="Rhea" id="RHEA:27647"/>
    </physiologicalReaction>
</comment>
<dbReference type="Pfam" id="PF02578">
    <property type="entry name" value="Cu-oxidase_4"/>
    <property type="match status" value="1"/>
</dbReference>
<keyword evidence="5" id="KW-0378">Hydrolase</keyword>
<comment type="catalytic activity">
    <reaction evidence="9">
        <text>S-methyl-5'-thioadenosine + phosphate = 5-(methylsulfanyl)-alpha-D-ribose 1-phosphate + adenine</text>
        <dbReference type="Rhea" id="RHEA:11852"/>
        <dbReference type="ChEBI" id="CHEBI:16708"/>
        <dbReference type="ChEBI" id="CHEBI:17509"/>
        <dbReference type="ChEBI" id="CHEBI:43474"/>
        <dbReference type="ChEBI" id="CHEBI:58533"/>
        <dbReference type="EC" id="2.4.2.28"/>
    </reaction>
    <physiologicalReaction direction="left-to-right" evidence="9">
        <dbReference type="Rhea" id="RHEA:11853"/>
    </physiologicalReaction>
</comment>